<evidence type="ECO:0000256" key="2">
    <source>
        <dbReference type="SAM" id="SignalP"/>
    </source>
</evidence>
<sequence>MVRLCASCSLWPLLLVLSYVGVPHLVEDQLKLRDHTMPVAFVNLLFVGMGAATLTLHLMLCWRPEKEVAQGFIEDAGQRRRLPQLWPCVLLLSGPVAAIAVSHSISPIVAVVMVISLACHLVAAHHNCGYSGGRVTRWDTLGCVTAGLGAALVMLGGVRQGTVHYRGSLGIAFLSLLGWGLSVAISEVWWRCFMRPLWDMYQQFLLSTLLGVRTLALGIEPYVVNVILAFDGASSTALVGDSTQAIVPGKLGKEPQLLDRMPLTCYRFFPDVMLLLGGGPPLLLCWCAYHAVFLYADHAVSAACIMVRVVLSAVPLVVARVLRIEWADTTASAVLRGPLAAMAVGAAGD</sequence>
<keyword evidence="2" id="KW-0732">Signal</keyword>
<dbReference type="Proteomes" id="UP001500131">
    <property type="component" value="Unassembled WGS sequence"/>
</dbReference>
<proteinExistence type="predicted"/>
<accession>A0AAW3A1D3</accession>
<feature type="transmembrane region" description="Helical" evidence="1">
    <location>
        <begin position="268"/>
        <end position="292"/>
    </location>
</feature>
<protein>
    <recommendedName>
        <fullName evidence="5">Dolichol kinase</fullName>
    </recommendedName>
</protein>
<feature type="transmembrane region" description="Helical" evidence="1">
    <location>
        <begin position="138"/>
        <end position="158"/>
    </location>
</feature>
<evidence type="ECO:0000313" key="4">
    <source>
        <dbReference type="Proteomes" id="UP001500131"/>
    </source>
</evidence>
<feature type="transmembrane region" description="Helical" evidence="1">
    <location>
        <begin position="42"/>
        <end position="62"/>
    </location>
</feature>
<dbReference type="AlphaFoldDB" id="A0AAW3A1D3"/>
<feature type="transmembrane region" description="Helical" evidence="1">
    <location>
        <begin position="108"/>
        <end position="126"/>
    </location>
</feature>
<feature type="transmembrane region" description="Helical" evidence="1">
    <location>
        <begin position="298"/>
        <end position="318"/>
    </location>
</feature>
<evidence type="ECO:0008006" key="5">
    <source>
        <dbReference type="Google" id="ProtNLM"/>
    </source>
</evidence>
<feature type="transmembrane region" description="Helical" evidence="1">
    <location>
        <begin position="170"/>
        <end position="190"/>
    </location>
</feature>
<dbReference type="EMBL" id="JBAMZK010000034">
    <property type="protein sequence ID" value="KAL0497007.1"/>
    <property type="molecule type" value="Genomic_DNA"/>
</dbReference>
<keyword evidence="1" id="KW-0472">Membrane</keyword>
<keyword evidence="4" id="KW-1185">Reference proteome</keyword>
<gene>
    <name evidence="3" type="ORF">Q4I31_006848</name>
</gene>
<keyword evidence="1" id="KW-0812">Transmembrane</keyword>
<evidence type="ECO:0000313" key="3">
    <source>
        <dbReference type="EMBL" id="KAL0497007.1"/>
    </source>
</evidence>
<organism evidence="3 4">
    <name type="scientific">Leishmania lindenbergi</name>
    <dbReference type="NCBI Taxonomy" id="651832"/>
    <lineage>
        <taxon>Eukaryota</taxon>
        <taxon>Discoba</taxon>
        <taxon>Euglenozoa</taxon>
        <taxon>Kinetoplastea</taxon>
        <taxon>Metakinetoplastina</taxon>
        <taxon>Trypanosomatida</taxon>
        <taxon>Trypanosomatidae</taxon>
        <taxon>Leishmaniinae</taxon>
        <taxon>Leishmania</taxon>
    </lineage>
</organism>
<feature type="chain" id="PRO_5043430657" description="Dolichol kinase" evidence="2">
    <location>
        <begin position="19"/>
        <end position="349"/>
    </location>
</feature>
<evidence type="ECO:0000256" key="1">
    <source>
        <dbReference type="SAM" id="Phobius"/>
    </source>
</evidence>
<feature type="signal peptide" evidence="2">
    <location>
        <begin position="1"/>
        <end position="18"/>
    </location>
</feature>
<comment type="caution">
    <text evidence="3">The sequence shown here is derived from an EMBL/GenBank/DDBJ whole genome shotgun (WGS) entry which is preliminary data.</text>
</comment>
<keyword evidence="1" id="KW-1133">Transmembrane helix</keyword>
<reference evidence="3 4" key="1">
    <citation type="submission" date="2024-02" db="EMBL/GenBank/DDBJ databases">
        <title>FIRST GENOME SEQUENCES OF Leishmania (Viannia) shawi, Leishmania (Viannia) lindenbergi AND Leishmania (Viannia) utingensis.</title>
        <authorList>
            <person name="Resadore F."/>
            <person name="Custodio M.G.F."/>
            <person name="Boite M.C."/>
            <person name="Cupolillo E."/>
            <person name="Ferreira G.E.M."/>
        </authorList>
    </citation>
    <scope>NUCLEOTIDE SEQUENCE [LARGE SCALE GENOMIC DNA]</scope>
    <source>
        <strain evidence="3 4">MHOM/BR/1966/M15733</strain>
    </source>
</reference>
<feature type="transmembrane region" description="Helical" evidence="1">
    <location>
        <begin position="83"/>
        <end position="102"/>
    </location>
</feature>
<name>A0AAW3A1D3_9TRYP</name>